<dbReference type="RefSeq" id="WP_189532612.1">
    <property type="nucleotide sequence ID" value="NZ_BMYX01000006.1"/>
</dbReference>
<comment type="caution">
    <text evidence="1">The sequence shown here is derived from an EMBL/GenBank/DDBJ whole genome shotgun (WGS) entry which is preliminary data.</text>
</comment>
<gene>
    <name evidence="1" type="ORF">GCM10011289_13660</name>
</gene>
<dbReference type="AlphaFoldDB" id="A0A918U969"/>
<evidence type="ECO:0000313" key="1">
    <source>
        <dbReference type="EMBL" id="GGY11957.1"/>
    </source>
</evidence>
<protein>
    <submittedName>
        <fullName evidence="1">Uncharacterized protein</fullName>
    </submittedName>
</protein>
<organism evidence="1 2">
    <name type="scientific">Paludibacterium paludis</name>
    <dbReference type="NCBI Taxonomy" id="1225769"/>
    <lineage>
        <taxon>Bacteria</taxon>
        <taxon>Pseudomonadati</taxon>
        <taxon>Pseudomonadota</taxon>
        <taxon>Betaproteobacteria</taxon>
        <taxon>Neisseriales</taxon>
        <taxon>Chromobacteriaceae</taxon>
        <taxon>Paludibacterium</taxon>
    </lineage>
</organism>
<name>A0A918U969_9NEIS</name>
<dbReference type="EMBL" id="BMYX01000006">
    <property type="protein sequence ID" value="GGY11957.1"/>
    <property type="molecule type" value="Genomic_DNA"/>
</dbReference>
<reference evidence="1" key="2">
    <citation type="submission" date="2020-09" db="EMBL/GenBank/DDBJ databases">
        <authorList>
            <person name="Sun Q."/>
            <person name="Kim S."/>
        </authorList>
    </citation>
    <scope>NUCLEOTIDE SEQUENCE</scope>
    <source>
        <strain evidence="1">KCTC 32182</strain>
    </source>
</reference>
<reference evidence="1" key="1">
    <citation type="journal article" date="2014" name="Int. J. Syst. Evol. Microbiol.">
        <title>Complete genome sequence of Corynebacterium casei LMG S-19264T (=DSM 44701T), isolated from a smear-ripened cheese.</title>
        <authorList>
            <consortium name="US DOE Joint Genome Institute (JGI-PGF)"/>
            <person name="Walter F."/>
            <person name="Albersmeier A."/>
            <person name="Kalinowski J."/>
            <person name="Ruckert C."/>
        </authorList>
    </citation>
    <scope>NUCLEOTIDE SEQUENCE</scope>
    <source>
        <strain evidence="1">KCTC 32182</strain>
    </source>
</reference>
<keyword evidence="2" id="KW-1185">Reference proteome</keyword>
<evidence type="ECO:0000313" key="2">
    <source>
        <dbReference type="Proteomes" id="UP000645257"/>
    </source>
</evidence>
<proteinExistence type="predicted"/>
<sequence>MKSDRPFPLNWLGHLARLWWRGMTIHTNRTLRAETEALERYRDMARNGLPPLSGRKDGDWR</sequence>
<dbReference type="Proteomes" id="UP000645257">
    <property type="component" value="Unassembled WGS sequence"/>
</dbReference>
<accession>A0A918U969</accession>